<dbReference type="InterPro" id="IPR004046">
    <property type="entry name" value="GST_C"/>
</dbReference>
<dbReference type="SFLD" id="SFLDG01150">
    <property type="entry name" value="Main.1:_Beta-like"/>
    <property type="match status" value="1"/>
</dbReference>
<sequence>MSASRITFYSNPQSRAAVIHWMLEELGEPYETIYLNFQGAMKTPEYLAINPMGKVPAIVHDGQVVTEGAAICAFLADQYPQKNLAPALDSPLRGTYYRWLFFVAGPLEEAITMKSLNMPIPADKSAMLGFGTLGHVVDALEQAVSNATWICGEQFTAADVYVGSAIRFYMQFGVLEPRPAFKAYVDRVTQRPAYQRSVKILEQAAAEQQKK</sequence>
<gene>
    <name evidence="3" type="ORF">EV681_2408</name>
</gene>
<dbReference type="AlphaFoldDB" id="A0A4Q7VF49"/>
<accession>A0A4Q7VF49</accession>
<dbReference type="SUPFAM" id="SSF52833">
    <property type="entry name" value="Thioredoxin-like"/>
    <property type="match status" value="1"/>
</dbReference>
<dbReference type="RefSeq" id="WP_130304122.1">
    <property type="nucleotide sequence ID" value="NZ_SHKO01000002.1"/>
</dbReference>
<dbReference type="EMBL" id="SHKO01000002">
    <property type="protein sequence ID" value="RZT93992.1"/>
    <property type="molecule type" value="Genomic_DNA"/>
</dbReference>
<dbReference type="Proteomes" id="UP000293398">
    <property type="component" value="Unassembled WGS sequence"/>
</dbReference>
<dbReference type="CDD" id="cd03046">
    <property type="entry name" value="GST_N_GTT1_like"/>
    <property type="match status" value="1"/>
</dbReference>
<dbReference type="Gene3D" id="3.40.30.10">
    <property type="entry name" value="Glutaredoxin"/>
    <property type="match status" value="1"/>
</dbReference>
<dbReference type="PROSITE" id="PS50404">
    <property type="entry name" value="GST_NTER"/>
    <property type="match status" value="1"/>
</dbReference>
<dbReference type="Pfam" id="PF00043">
    <property type="entry name" value="GST_C"/>
    <property type="match status" value="1"/>
</dbReference>
<comment type="caution">
    <text evidence="3">The sequence shown here is derived from an EMBL/GenBank/DDBJ whole genome shotgun (WGS) entry which is preliminary data.</text>
</comment>
<proteinExistence type="predicted"/>
<dbReference type="PROSITE" id="PS50405">
    <property type="entry name" value="GST_CTER"/>
    <property type="match status" value="1"/>
</dbReference>
<dbReference type="InterPro" id="IPR036282">
    <property type="entry name" value="Glutathione-S-Trfase_C_sf"/>
</dbReference>
<keyword evidence="4" id="KW-1185">Reference proteome</keyword>
<dbReference type="InterPro" id="IPR010987">
    <property type="entry name" value="Glutathione-S-Trfase_C-like"/>
</dbReference>
<dbReference type="InterPro" id="IPR004045">
    <property type="entry name" value="Glutathione_S-Trfase_N"/>
</dbReference>
<dbReference type="GO" id="GO:0016740">
    <property type="term" value="F:transferase activity"/>
    <property type="evidence" value="ECO:0007669"/>
    <property type="project" value="UniProtKB-KW"/>
</dbReference>
<dbReference type="InterPro" id="IPR040079">
    <property type="entry name" value="Glutathione_S-Trfase"/>
</dbReference>
<dbReference type="PANTHER" id="PTHR44051">
    <property type="entry name" value="GLUTATHIONE S-TRANSFERASE-RELATED"/>
    <property type="match status" value="1"/>
</dbReference>
<name>A0A4Q7VF49_9BURK</name>
<evidence type="ECO:0000313" key="3">
    <source>
        <dbReference type="EMBL" id="RZT93992.1"/>
    </source>
</evidence>
<evidence type="ECO:0000313" key="4">
    <source>
        <dbReference type="Proteomes" id="UP000293398"/>
    </source>
</evidence>
<dbReference type="CDD" id="cd03207">
    <property type="entry name" value="GST_C_8"/>
    <property type="match status" value="1"/>
</dbReference>
<dbReference type="InterPro" id="IPR036249">
    <property type="entry name" value="Thioredoxin-like_sf"/>
</dbReference>
<keyword evidence="3" id="KW-0808">Transferase</keyword>
<feature type="domain" description="GST C-terminal" evidence="2">
    <location>
        <begin position="89"/>
        <end position="211"/>
    </location>
</feature>
<organism evidence="3 4">
    <name type="scientific">Advenella incenata</name>
    <dbReference type="NCBI Taxonomy" id="267800"/>
    <lineage>
        <taxon>Bacteria</taxon>
        <taxon>Pseudomonadati</taxon>
        <taxon>Pseudomonadota</taxon>
        <taxon>Betaproteobacteria</taxon>
        <taxon>Burkholderiales</taxon>
        <taxon>Alcaligenaceae</taxon>
    </lineage>
</organism>
<dbReference type="OrthoDB" id="3828095at2"/>
<dbReference type="PANTHER" id="PTHR44051:SF21">
    <property type="entry name" value="GLUTATHIONE S-TRANSFERASE FAMILY PROTEIN"/>
    <property type="match status" value="1"/>
</dbReference>
<dbReference type="SFLD" id="SFLDG00358">
    <property type="entry name" value="Main_(cytGST)"/>
    <property type="match status" value="1"/>
</dbReference>
<protein>
    <submittedName>
        <fullName evidence="3">Glutathione S-transferase</fullName>
    </submittedName>
</protein>
<evidence type="ECO:0000259" key="2">
    <source>
        <dbReference type="PROSITE" id="PS50405"/>
    </source>
</evidence>
<dbReference type="Gene3D" id="1.20.1050.10">
    <property type="match status" value="1"/>
</dbReference>
<dbReference type="Pfam" id="PF13409">
    <property type="entry name" value="GST_N_2"/>
    <property type="match status" value="1"/>
</dbReference>
<evidence type="ECO:0000259" key="1">
    <source>
        <dbReference type="PROSITE" id="PS50404"/>
    </source>
</evidence>
<reference evidence="3 4" key="1">
    <citation type="submission" date="2019-02" db="EMBL/GenBank/DDBJ databases">
        <title>Genomic Encyclopedia of Type Strains, Phase IV (KMG-IV): sequencing the most valuable type-strain genomes for metagenomic binning, comparative biology and taxonomic classification.</title>
        <authorList>
            <person name="Goeker M."/>
        </authorList>
    </citation>
    <scope>NUCLEOTIDE SEQUENCE [LARGE SCALE GENOMIC DNA]</scope>
    <source>
        <strain evidence="3 4">DSM 23814</strain>
    </source>
</reference>
<dbReference type="SUPFAM" id="SSF47616">
    <property type="entry name" value="GST C-terminal domain-like"/>
    <property type="match status" value="1"/>
</dbReference>
<dbReference type="SFLD" id="SFLDS00019">
    <property type="entry name" value="Glutathione_Transferase_(cytos"/>
    <property type="match status" value="1"/>
</dbReference>
<feature type="domain" description="GST N-terminal" evidence="1">
    <location>
        <begin position="3"/>
        <end position="83"/>
    </location>
</feature>